<protein>
    <submittedName>
        <fullName evidence="3">Copper amine oxidase N-terminal domain-containing protein</fullName>
    </submittedName>
</protein>
<dbReference type="Pfam" id="PF01841">
    <property type="entry name" value="Transglut_core"/>
    <property type="match status" value="1"/>
</dbReference>
<organism evidence="3 4">
    <name type="scientific">Paramaledivibacter caminithermalis (strain DSM 15212 / CIP 107654 / DViRD3)</name>
    <name type="common">Clostridium caminithermale</name>
    <dbReference type="NCBI Taxonomy" id="1121301"/>
    <lineage>
        <taxon>Bacteria</taxon>
        <taxon>Bacillati</taxon>
        <taxon>Bacillota</taxon>
        <taxon>Clostridia</taxon>
        <taxon>Peptostreptococcales</taxon>
        <taxon>Caminicellaceae</taxon>
        <taxon>Paramaledivibacter</taxon>
    </lineage>
</organism>
<dbReference type="InterPro" id="IPR002931">
    <property type="entry name" value="Transglutaminase-like"/>
</dbReference>
<dbReference type="Gene3D" id="3.10.620.30">
    <property type="match status" value="1"/>
</dbReference>
<feature type="signal peptide" evidence="1">
    <location>
        <begin position="1"/>
        <end position="24"/>
    </location>
</feature>
<reference evidence="3 4" key="1">
    <citation type="submission" date="2016-11" db="EMBL/GenBank/DDBJ databases">
        <authorList>
            <person name="Jaros S."/>
            <person name="Januszkiewicz K."/>
            <person name="Wedrychowicz H."/>
        </authorList>
    </citation>
    <scope>NUCLEOTIDE SEQUENCE [LARGE SCALE GENOMIC DNA]</scope>
    <source>
        <strain evidence="3 4">DSM 15212</strain>
    </source>
</reference>
<dbReference type="InterPro" id="IPR036582">
    <property type="entry name" value="Mao_N_sf"/>
</dbReference>
<proteinExistence type="predicted"/>
<dbReference type="PANTHER" id="PTHR33490">
    <property type="entry name" value="BLR5614 PROTEIN-RELATED"/>
    <property type="match status" value="1"/>
</dbReference>
<evidence type="ECO:0000256" key="1">
    <source>
        <dbReference type="SAM" id="SignalP"/>
    </source>
</evidence>
<dbReference type="Proteomes" id="UP000184465">
    <property type="component" value="Unassembled WGS sequence"/>
</dbReference>
<evidence type="ECO:0000313" key="3">
    <source>
        <dbReference type="EMBL" id="SHJ65101.1"/>
    </source>
</evidence>
<evidence type="ECO:0000313" key="4">
    <source>
        <dbReference type="Proteomes" id="UP000184465"/>
    </source>
</evidence>
<feature type="chain" id="PRO_5012816368" evidence="1">
    <location>
        <begin position="25"/>
        <end position="587"/>
    </location>
</feature>
<dbReference type="AlphaFoldDB" id="A0A1M6L1I9"/>
<dbReference type="STRING" id="1121301.SAMN02745912_00604"/>
<dbReference type="SUPFAM" id="SSF55383">
    <property type="entry name" value="Copper amine oxidase, domain N"/>
    <property type="match status" value="1"/>
</dbReference>
<dbReference type="RefSeq" id="WP_073146901.1">
    <property type="nucleotide sequence ID" value="NZ_FRAG01000005.1"/>
</dbReference>
<dbReference type="EMBL" id="FRAG01000005">
    <property type="protein sequence ID" value="SHJ65101.1"/>
    <property type="molecule type" value="Genomic_DNA"/>
</dbReference>
<dbReference type="SMART" id="SM00460">
    <property type="entry name" value="TGc"/>
    <property type="match status" value="1"/>
</dbReference>
<keyword evidence="4" id="KW-1185">Reference proteome</keyword>
<dbReference type="Gene3D" id="3.30.457.10">
    <property type="entry name" value="Copper amine oxidase-like, N-terminal domain"/>
    <property type="match status" value="1"/>
</dbReference>
<dbReference type="Pfam" id="PF07833">
    <property type="entry name" value="Cu_amine_oxidN1"/>
    <property type="match status" value="1"/>
</dbReference>
<dbReference type="InterPro" id="IPR038765">
    <property type="entry name" value="Papain-like_cys_pep_sf"/>
</dbReference>
<evidence type="ECO:0000259" key="2">
    <source>
        <dbReference type="SMART" id="SM00460"/>
    </source>
</evidence>
<name>A0A1M6L1I9_PARC5</name>
<dbReference type="InterPro" id="IPR012854">
    <property type="entry name" value="Cu_amine_oxidase-like_N"/>
</dbReference>
<gene>
    <name evidence="3" type="ORF">SAMN02745912_00604</name>
</gene>
<feature type="domain" description="Transglutaminase-like" evidence="2">
    <location>
        <begin position="487"/>
        <end position="544"/>
    </location>
</feature>
<dbReference type="SUPFAM" id="SSF54001">
    <property type="entry name" value="Cysteine proteinases"/>
    <property type="match status" value="1"/>
</dbReference>
<keyword evidence="1" id="KW-0732">Signal</keyword>
<sequence length="587" mass="68215">MTKKLFILMSVFVFLSFININVYATNPTEKTKEITVKLNEKILEFDTEPIIVNDRTMVPMRAIFENLGAQVEWYDKQKTVTGYRRYKNNVSDMFIKLKIGDTTAYRNGNSFHLDSPPIIRNDRTLVPVRFIAESFGIDVKWDAETRTVLLISDDDVKKPELIDDISYIPKYFDSGINLMIPEFWNTSDSSNKFGYKDEEDNIQMIVDIKEFKEPMTLDEFTEKSKAAILETYKDRVVFTGSDKLSINNIDINVIYLKNSSITPEINQVLYYFTSSKYSYSITFSYYSQSNDSQLLNIISNIIHTIEIDGVINTENEHYIEYKDFFNYGINLNTKISSSMEVQSQFDFKGTLSEETDLEYFIVEVSKGDEKCKFKIPISNNKFDSKIYTPFGLGNHNVTIIAPKPQENSKIMQFNIINSNSQDIRYLIPSLLVEKNDNEIINLAKEITKDINKYLPKYDESKAIFKWIYENIEYDELLNSHPRSAKKVLTDKKGTNEEISYLYAALLRASNIPSKIVKGKIDNDNFHVWNEIKINGRWIIADATWGSGYTNDNNNDITGITKKLDMNYFNPNRKDYENKFIEITTLKY</sequence>
<accession>A0A1M6L1I9</accession>